<organism evidence="1 2">
    <name type="scientific">Collybiopsis luxurians FD-317 M1</name>
    <dbReference type="NCBI Taxonomy" id="944289"/>
    <lineage>
        <taxon>Eukaryota</taxon>
        <taxon>Fungi</taxon>
        <taxon>Dikarya</taxon>
        <taxon>Basidiomycota</taxon>
        <taxon>Agaricomycotina</taxon>
        <taxon>Agaricomycetes</taxon>
        <taxon>Agaricomycetidae</taxon>
        <taxon>Agaricales</taxon>
        <taxon>Marasmiineae</taxon>
        <taxon>Omphalotaceae</taxon>
        <taxon>Collybiopsis</taxon>
        <taxon>Collybiopsis luxurians</taxon>
    </lineage>
</organism>
<dbReference type="EMBL" id="KN834764">
    <property type="protein sequence ID" value="KIK63470.1"/>
    <property type="molecule type" value="Genomic_DNA"/>
</dbReference>
<protein>
    <submittedName>
        <fullName evidence="1">Unplaced genomic scaffold GYMLUscaffold_16, whole genome shotgun sequence</fullName>
    </submittedName>
</protein>
<dbReference type="HOGENOM" id="CLU_1722576_0_0_1"/>
<keyword evidence="2" id="KW-1185">Reference proteome</keyword>
<proteinExistence type="predicted"/>
<reference evidence="1 2" key="1">
    <citation type="submission" date="2014-04" db="EMBL/GenBank/DDBJ databases">
        <title>Evolutionary Origins and Diversification of the Mycorrhizal Mutualists.</title>
        <authorList>
            <consortium name="DOE Joint Genome Institute"/>
            <consortium name="Mycorrhizal Genomics Consortium"/>
            <person name="Kohler A."/>
            <person name="Kuo A."/>
            <person name="Nagy L.G."/>
            <person name="Floudas D."/>
            <person name="Copeland A."/>
            <person name="Barry K.W."/>
            <person name="Cichocki N."/>
            <person name="Veneault-Fourrey C."/>
            <person name="LaButti K."/>
            <person name="Lindquist E.A."/>
            <person name="Lipzen A."/>
            <person name="Lundell T."/>
            <person name="Morin E."/>
            <person name="Murat C."/>
            <person name="Riley R."/>
            <person name="Ohm R."/>
            <person name="Sun H."/>
            <person name="Tunlid A."/>
            <person name="Henrissat B."/>
            <person name="Grigoriev I.V."/>
            <person name="Hibbett D.S."/>
            <person name="Martin F."/>
        </authorList>
    </citation>
    <scope>NUCLEOTIDE SEQUENCE [LARGE SCALE GENOMIC DNA]</scope>
    <source>
        <strain evidence="1 2">FD-317 M1</strain>
    </source>
</reference>
<dbReference type="AlphaFoldDB" id="A0A0D0BHN6"/>
<evidence type="ECO:0000313" key="2">
    <source>
        <dbReference type="Proteomes" id="UP000053593"/>
    </source>
</evidence>
<name>A0A0D0BHN6_9AGAR</name>
<dbReference type="Proteomes" id="UP000053593">
    <property type="component" value="Unassembled WGS sequence"/>
</dbReference>
<sequence>MAYVPLESPPLSTDTGSPVDARLTGPIDNSIARLLVVVHVPYDLVLHSDQPDLDIRLQHLKLVCVDVMEVTVHETAQVGPVREILQDEVIHVNIDARMKGMKGSVFVVFICSKLDISAVLLVDFPYAVKELEEQDNGWKDKMVAIMNNGIVV</sequence>
<gene>
    <name evidence="1" type="ORF">GYMLUDRAFT_241945</name>
</gene>
<evidence type="ECO:0000313" key="1">
    <source>
        <dbReference type="EMBL" id="KIK63470.1"/>
    </source>
</evidence>
<accession>A0A0D0BHN6</accession>